<protein>
    <submittedName>
        <fullName evidence="2">Cupin</fullName>
    </submittedName>
</protein>
<comment type="caution">
    <text evidence="2">The sequence shown here is derived from an EMBL/GenBank/DDBJ whole genome shotgun (WGS) entry which is preliminary data.</text>
</comment>
<evidence type="ECO:0000313" key="2">
    <source>
        <dbReference type="EMBL" id="GGA09769.1"/>
    </source>
</evidence>
<dbReference type="AlphaFoldDB" id="A0A8J2TWQ2"/>
<organism evidence="2 3">
    <name type="scientific">Sediminivirga luteola</name>
    <dbReference type="NCBI Taxonomy" id="1774748"/>
    <lineage>
        <taxon>Bacteria</taxon>
        <taxon>Bacillati</taxon>
        <taxon>Actinomycetota</taxon>
        <taxon>Actinomycetes</taxon>
        <taxon>Micrococcales</taxon>
        <taxon>Brevibacteriaceae</taxon>
        <taxon>Sediminivirga</taxon>
    </lineage>
</organism>
<dbReference type="InterPro" id="IPR011051">
    <property type="entry name" value="RmlC_Cupin_sf"/>
</dbReference>
<dbReference type="RefSeq" id="WP_188549899.1">
    <property type="nucleotide sequence ID" value="NZ_BMFY01000004.1"/>
</dbReference>
<dbReference type="Pfam" id="PF05899">
    <property type="entry name" value="Cupin_3"/>
    <property type="match status" value="1"/>
</dbReference>
<dbReference type="Proteomes" id="UP000616114">
    <property type="component" value="Unassembled WGS sequence"/>
</dbReference>
<evidence type="ECO:0000259" key="1">
    <source>
        <dbReference type="Pfam" id="PF05899"/>
    </source>
</evidence>
<sequence length="130" mass="13698">MNGGEPDAARNGTAPRGRKLVSALSLQPEHEAVEDWQKVPGAPEATTATVPLVAPEAFGEVSIGVWEMSAGSMRDEEAEEVFIVLAGSARIKGEGWSLDVAAGDVVHLEAGAQTVWTVHSPLRKVYLIAP</sequence>
<reference evidence="2" key="2">
    <citation type="submission" date="2020-09" db="EMBL/GenBank/DDBJ databases">
        <authorList>
            <person name="Sun Q."/>
            <person name="Zhou Y."/>
        </authorList>
    </citation>
    <scope>NUCLEOTIDE SEQUENCE</scope>
    <source>
        <strain evidence="2">CGMCC 1.12785</strain>
    </source>
</reference>
<reference evidence="2" key="1">
    <citation type="journal article" date="2014" name="Int. J. Syst. Evol. Microbiol.">
        <title>Complete genome sequence of Corynebacterium casei LMG S-19264T (=DSM 44701T), isolated from a smear-ripened cheese.</title>
        <authorList>
            <consortium name="US DOE Joint Genome Institute (JGI-PGF)"/>
            <person name="Walter F."/>
            <person name="Albersmeier A."/>
            <person name="Kalinowski J."/>
            <person name="Ruckert C."/>
        </authorList>
    </citation>
    <scope>NUCLEOTIDE SEQUENCE</scope>
    <source>
        <strain evidence="2">CGMCC 1.12785</strain>
    </source>
</reference>
<dbReference type="InterPro" id="IPR014710">
    <property type="entry name" value="RmlC-like_jellyroll"/>
</dbReference>
<gene>
    <name evidence="2" type="ORF">GCM10011333_10620</name>
</gene>
<dbReference type="EMBL" id="BMFY01000004">
    <property type="protein sequence ID" value="GGA09769.1"/>
    <property type="molecule type" value="Genomic_DNA"/>
</dbReference>
<evidence type="ECO:0000313" key="3">
    <source>
        <dbReference type="Proteomes" id="UP000616114"/>
    </source>
</evidence>
<name>A0A8J2TWQ2_9MICO</name>
<dbReference type="Gene3D" id="2.60.120.10">
    <property type="entry name" value="Jelly Rolls"/>
    <property type="match status" value="1"/>
</dbReference>
<dbReference type="PANTHER" id="PTHR40943">
    <property type="entry name" value="CYTOPLASMIC PROTEIN-RELATED"/>
    <property type="match status" value="1"/>
</dbReference>
<keyword evidence="3" id="KW-1185">Reference proteome</keyword>
<dbReference type="InterPro" id="IPR008579">
    <property type="entry name" value="UGlyAH_Cupin_dom"/>
</dbReference>
<accession>A0A8J2TWQ2</accession>
<dbReference type="SUPFAM" id="SSF51182">
    <property type="entry name" value="RmlC-like cupins"/>
    <property type="match status" value="1"/>
</dbReference>
<dbReference type="PANTHER" id="PTHR40943:SF1">
    <property type="entry name" value="CYTOPLASMIC PROTEIN"/>
    <property type="match status" value="1"/>
</dbReference>
<feature type="domain" description="(S)-ureidoglycine aminohydrolase cupin" evidence="1">
    <location>
        <begin position="59"/>
        <end position="126"/>
    </location>
</feature>
<proteinExistence type="predicted"/>